<accession>A0A9Y1FL78</accession>
<gene>
    <name evidence="1" type="ORF">K9W45_12835</name>
</gene>
<reference evidence="1" key="1">
    <citation type="journal article" date="2022" name="Nat. Microbiol.">
        <title>Unique mobile elements and scalable gene flow at the prokaryote-eukaryote boundary revealed by circularized Asgard archaea genomes.</title>
        <authorList>
            <person name="Wu F."/>
            <person name="Speth D.R."/>
            <person name="Philosof A."/>
            <person name="Cremiere A."/>
            <person name="Narayanan A."/>
            <person name="Barco R.A."/>
            <person name="Connon S.A."/>
            <person name="Amend J.P."/>
            <person name="Antoshechkin I.A."/>
            <person name="Orphan V.J."/>
        </authorList>
    </citation>
    <scope>NUCLEOTIDE SEQUENCE</scope>
    <source>
        <strain evidence="1">PM71</strain>
    </source>
</reference>
<protein>
    <submittedName>
        <fullName evidence="1">Uncharacterized protein</fullName>
    </submittedName>
</protein>
<evidence type="ECO:0000313" key="1">
    <source>
        <dbReference type="EMBL" id="UJG40706.1"/>
    </source>
</evidence>
<name>A0A9Y1FL78_9ARCH</name>
<organism evidence="1">
    <name type="scientific">Candidatus Heimdallarchaeum aukensis</name>
    <dbReference type="NCBI Taxonomy" id="2876573"/>
    <lineage>
        <taxon>Archaea</taxon>
        <taxon>Promethearchaeati</taxon>
        <taxon>Candidatus Heimdallarchaeota</taxon>
        <taxon>Candidatus Heimdallarchaeia (ex Rinke et al. 2021) (nom. nud.)</taxon>
        <taxon>Candidatus Heimdallarchaeales</taxon>
        <taxon>Candidatus Heimdallarchaeaceae</taxon>
        <taxon>Candidatus Heimdallarchaeum</taxon>
    </lineage>
</organism>
<proteinExistence type="predicted"/>
<dbReference type="AlphaFoldDB" id="A0A9Y1FL78"/>
<dbReference type="EMBL" id="CP084166">
    <property type="protein sequence ID" value="UJG40706.1"/>
    <property type="molecule type" value="Genomic_DNA"/>
</dbReference>
<dbReference type="Proteomes" id="UP001201020">
    <property type="component" value="Chromosome"/>
</dbReference>
<sequence>MYLDKNEYEVLLALQKDPLASISDIREDISKRDSKERSFYSVKKAFTSLLEKGIIKNFAASIDPSKIGLEKRSYFFNTSSFKKTQELEKILDSHNYSRYRCRAITGPKTGLYVEFEIPPGTEGYIEELIDILTKKQYIFNVLELGKEENVIQTNINLKFIDPSSLQWTFNFEEWINGNEKNDGNTIKIASKIEKKKINETDLWLMRILTINPRQKNKDLLQNLQEEKKKLTGTELQKDLTTISRRKNYILENYIGDTQVLINSEIFSLDVRMIFNVIMKKKYVEEIKKKLINNPLPFRTNFVETKKGFRWYIYRSPTSYVNQLTNWIWSMDPECMRTIHWLPFGRLYWFYPLNYDLETTDWKKSREHFFDPIQKFL</sequence>